<protein>
    <submittedName>
        <fullName evidence="1">Uncharacterized protein</fullName>
    </submittedName>
</protein>
<comment type="caution">
    <text evidence="1">The sequence shown here is derived from an EMBL/GenBank/DDBJ whole genome shotgun (WGS) entry which is preliminary data.</text>
</comment>
<evidence type="ECO:0000313" key="1">
    <source>
        <dbReference type="EMBL" id="GAI84786.1"/>
    </source>
</evidence>
<proteinExistence type="predicted"/>
<accession>X1T051</accession>
<gene>
    <name evidence="1" type="ORF">S12H4_12474</name>
</gene>
<feature type="non-terminal residue" evidence="1">
    <location>
        <position position="1"/>
    </location>
</feature>
<dbReference type="EMBL" id="BARW01005961">
    <property type="protein sequence ID" value="GAI84786.1"/>
    <property type="molecule type" value="Genomic_DNA"/>
</dbReference>
<dbReference type="AlphaFoldDB" id="X1T051"/>
<reference evidence="1" key="1">
    <citation type="journal article" date="2014" name="Front. Microbiol.">
        <title>High frequency of phylogenetically diverse reductive dehalogenase-homologous genes in deep subseafloor sedimentary metagenomes.</title>
        <authorList>
            <person name="Kawai M."/>
            <person name="Futagami T."/>
            <person name="Toyoda A."/>
            <person name="Takaki Y."/>
            <person name="Nishi S."/>
            <person name="Hori S."/>
            <person name="Arai W."/>
            <person name="Tsubouchi T."/>
            <person name="Morono Y."/>
            <person name="Uchiyama I."/>
            <person name="Ito T."/>
            <person name="Fujiyama A."/>
            <person name="Inagaki F."/>
            <person name="Takami H."/>
        </authorList>
    </citation>
    <scope>NUCLEOTIDE SEQUENCE</scope>
    <source>
        <strain evidence="1">Expedition CK06-06</strain>
    </source>
</reference>
<organism evidence="1">
    <name type="scientific">marine sediment metagenome</name>
    <dbReference type="NCBI Taxonomy" id="412755"/>
    <lineage>
        <taxon>unclassified sequences</taxon>
        <taxon>metagenomes</taxon>
        <taxon>ecological metagenomes</taxon>
    </lineage>
</organism>
<feature type="non-terminal residue" evidence="1">
    <location>
        <position position="79"/>
    </location>
</feature>
<name>X1T051_9ZZZZ</name>
<sequence>SGDAPIINGSDLVTTWSDEGSNVWSATFTRASAPQAVWFDGTAGNKQTALEDVDSDKDWYWDSNVLYIYSTSDPDTAYS</sequence>